<feature type="region of interest" description="Disordered" evidence="6">
    <location>
        <begin position="1"/>
        <end position="34"/>
    </location>
</feature>
<dbReference type="InterPro" id="IPR003838">
    <property type="entry name" value="ABC3_permease_C"/>
</dbReference>
<proteinExistence type="predicted"/>
<feature type="transmembrane region" description="Helical" evidence="7">
    <location>
        <begin position="1081"/>
        <end position="1104"/>
    </location>
</feature>
<sequence length="1118" mass="113010">MVDSTGVHVVTTASPEAPRRPGVPHRRRRRLPAAARRSTRHGLVLAAVAATVLLCATALAALATLAGGSVQSGTVRRLAADPGAQVAVNASYRAEGMGAADRDVRAAAARVFAGVPERTYLGLLGASAVSVTGVDGAASAPREPGGSGLHPIAVQGAAGFGRLVAGHWPAGTADPPAGAFTSLPDVRVATGSTTPVDTAVPQPLAQRLGLAPGSRLRLQDAFGRTMTLRVTGVFRTAGPAGFWPAMAGDATDGGSASQKLLVVSAAALNGSAALNGHLTVHWSLQPDYSRLHAGALAGLRDRVRAFTGSRTDVSVYRGRPSSLQDMAVSSGLPGAIDALAVPAVAARSALYLPMVMVAALALATLVVAARQVTVHRRGELALQQARGSGTLRLLRGAAAEWAVTGIPAAVAAPYLAGFLHPGPRGTGAWAAVGVTLLVHAGAVLLPVLPTPGMRPVRGARAAAAQRLGADLALLAVAVLGYAELRRHRSLIGGGLGGTAVDPVLVVVPALASGAVALLLLRLLPLTSRLLDLFARRGRGLILALAGWQLSRRAARNAGPVVLMCLAVSVSAFATTALACLGGLASEQAASTVGADVRIAPAADDGYPAAVLSAAYRALPAVTAVAPVTQTTANIPGGATEVLVGTLGGPAPRMAARSAGIALPGRPTAILLDERLRSDGGTAAPRLALTVQDAAGLDSTVSAALPAADGARHTVAVPLGVAEGGGHPRAYPLTVTAVDVLPQPGVRPALLDLELIRIGSRATTDSWAAGPPAGQVWSDRTENAAEAVALACRGDTSRSYEYGKPGVCSVRTEGSDVFRAAISTGLRNPESPADAADMGAVATAPGGDVRLVAGPGGHPAPLAVRADARTLRAGHLVVGDTTTLDLGLGSPVPARIVGRVVPPPGLGRGQGVMIADQRALASALTFAGGLPRDPAFWWISSTDSARTAAAAETVPALGGVTTAARTAAALEADPFRSGLRRVLRMVRYLAPAFAVITFTVHAVISTRQRRREFALLRAIGVRPGKLSALLSAEQLGLALFAVLPGALMGMALASAVLPLVTVDDTGQAPYPPLPLVTPWRTVMVTAVVTALAISAVVLALARVLARVDLVRVLRAGEDG</sequence>
<evidence type="ECO:0000256" key="1">
    <source>
        <dbReference type="ARBA" id="ARBA00004651"/>
    </source>
</evidence>
<dbReference type="RefSeq" id="WP_245791638.1">
    <property type="nucleotide sequence ID" value="NZ_FODD01000030.1"/>
</dbReference>
<evidence type="ECO:0000259" key="8">
    <source>
        <dbReference type="Pfam" id="PF02687"/>
    </source>
</evidence>
<accession>A0A1H8QLS8</accession>
<name>A0A1H8QLS8_9ACTN</name>
<dbReference type="PANTHER" id="PTHR43738">
    <property type="entry name" value="ABC TRANSPORTER, MEMBRANE PROTEIN"/>
    <property type="match status" value="1"/>
</dbReference>
<feature type="transmembrane region" description="Helical" evidence="7">
    <location>
        <begin position="1034"/>
        <end position="1061"/>
    </location>
</feature>
<evidence type="ECO:0000313" key="9">
    <source>
        <dbReference type="EMBL" id="SEO54887.1"/>
    </source>
</evidence>
<dbReference type="Pfam" id="PF02687">
    <property type="entry name" value="FtsX"/>
    <property type="match status" value="1"/>
</dbReference>
<evidence type="ECO:0000256" key="2">
    <source>
        <dbReference type="ARBA" id="ARBA00022475"/>
    </source>
</evidence>
<evidence type="ECO:0000256" key="3">
    <source>
        <dbReference type="ARBA" id="ARBA00022692"/>
    </source>
</evidence>
<dbReference type="InterPro" id="IPR051125">
    <property type="entry name" value="ABC-4/HrtB_transporter"/>
</dbReference>
<dbReference type="EMBL" id="FODD01000030">
    <property type="protein sequence ID" value="SEO54887.1"/>
    <property type="molecule type" value="Genomic_DNA"/>
</dbReference>
<feature type="transmembrane region" description="Helical" evidence="7">
    <location>
        <begin position="350"/>
        <end position="372"/>
    </location>
</feature>
<dbReference type="STRING" id="310780.SAMN05216267_103052"/>
<evidence type="ECO:0000256" key="5">
    <source>
        <dbReference type="ARBA" id="ARBA00023136"/>
    </source>
</evidence>
<evidence type="ECO:0000313" key="10">
    <source>
        <dbReference type="Proteomes" id="UP000181951"/>
    </source>
</evidence>
<keyword evidence="4 7" id="KW-1133">Transmembrane helix</keyword>
<keyword evidence="5 7" id="KW-0472">Membrane</keyword>
<dbReference type="PANTHER" id="PTHR43738:SF2">
    <property type="entry name" value="ABC TRANSPORTER PERMEASE"/>
    <property type="match status" value="1"/>
</dbReference>
<evidence type="ECO:0000256" key="4">
    <source>
        <dbReference type="ARBA" id="ARBA00022989"/>
    </source>
</evidence>
<organism evidence="9 10">
    <name type="scientific">Actinacidiphila rubida</name>
    <dbReference type="NCBI Taxonomy" id="310780"/>
    <lineage>
        <taxon>Bacteria</taxon>
        <taxon>Bacillati</taxon>
        <taxon>Actinomycetota</taxon>
        <taxon>Actinomycetes</taxon>
        <taxon>Kitasatosporales</taxon>
        <taxon>Streptomycetaceae</taxon>
        <taxon>Actinacidiphila</taxon>
    </lineage>
</organism>
<feature type="transmembrane region" description="Helical" evidence="7">
    <location>
        <begin position="428"/>
        <end position="449"/>
    </location>
</feature>
<feature type="compositionally biased region" description="Basic residues" evidence="6">
    <location>
        <begin position="22"/>
        <end position="31"/>
    </location>
</feature>
<dbReference type="Proteomes" id="UP000181951">
    <property type="component" value="Unassembled WGS sequence"/>
</dbReference>
<evidence type="ECO:0000256" key="7">
    <source>
        <dbReference type="SAM" id="Phobius"/>
    </source>
</evidence>
<dbReference type="AlphaFoldDB" id="A0A1H8QLS8"/>
<feature type="domain" description="ABC3 transporter permease C-terminal" evidence="8">
    <location>
        <begin position="992"/>
        <end position="1105"/>
    </location>
</feature>
<feature type="transmembrane region" description="Helical" evidence="7">
    <location>
        <begin position="393"/>
        <end position="416"/>
    </location>
</feature>
<evidence type="ECO:0000256" key="6">
    <source>
        <dbReference type="SAM" id="MobiDB-lite"/>
    </source>
</evidence>
<protein>
    <submittedName>
        <fullName evidence="9">FtsX-like permease family protein</fullName>
    </submittedName>
</protein>
<comment type="subcellular location">
    <subcellularLocation>
        <location evidence="1">Cell membrane</location>
        <topology evidence="1">Multi-pass membrane protein</topology>
    </subcellularLocation>
</comment>
<feature type="transmembrane region" description="Helical" evidence="7">
    <location>
        <begin position="560"/>
        <end position="584"/>
    </location>
</feature>
<feature type="transmembrane region" description="Helical" evidence="7">
    <location>
        <begin position="43"/>
        <end position="66"/>
    </location>
</feature>
<feature type="transmembrane region" description="Helical" evidence="7">
    <location>
        <begin position="461"/>
        <end position="482"/>
    </location>
</feature>
<keyword evidence="3 7" id="KW-0812">Transmembrane</keyword>
<feature type="transmembrane region" description="Helical" evidence="7">
    <location>
        <begin position="502"/>
        <end position="523"/>
    </location>
</feature>
<reference evidence="9 10" key="1">
    <citation type="submission" date="2016-10" db="EMBL/GenBank/DDBJ databases">
        <authorList>
            <person name="de Groot N.N."/>
        </authorList>
    </citation>
    <scope>NUCLEOTIDE SEQUENCE [LARGE SCALE GENOMIC DNA]</scope>
    <source>
        <strain evidence="9 10">CGMCC 4.2026</strain>
    </source>
</reference>
<feature type="transmembrane region" description="Helical" evidence="7">
    <location>
        <begin position="984"/>
        <end position="1003"/>
    </location>
</feature>
<dbReference type="GO" id="GO:0005886">
    <property type="term" value="C:plasma membrane"/>
    <property type="evidence" value="ECO:0007669"/>
    <property type="project" value="UniProtKB-SubCell"/>
</dbReference>
<keyword evidence="10" id="KW-1185">Reference proteome</keyword>
<gene>
    <name evidence="9" type="ORF">SAMN05216267_103052</name>
</gene>
<keyword evidence="2" id="KW-1003">Cell membrane</keyword>